<accession>A0AAW0XXF1</accession>
<organism evidence="2 3">
    <name type="scientific">Cherax quadricarinatus</name>
    <name type="common">Australian red claw crayfish</name>
    <dbReference type="NCBI Taxonomy" id="27406"/>
    <lineage>
        <taxon>Eukaryota</taxon>
        <taxon>Metazoa</taxon>
        <taxon>Ecdysozoa</taxon>
        <taxon>Arthropoda</taxon>
        <taxon>Crustacea</taxon>
        <taxon>Multicrustacea</taxon>
        <taxon>Malacostraca</taxon>
        <taxon>Eumalacostraca</taxon>
        <taxon>Eucarida</taxon>
        <taxon>Decapoda</taxon>
        <taxon>Pleocyemata</taxon>
        <taxon>Astacidea</taxon>
        <taxon>Parastacoidea</taxon>
        <taxon>Parastacidae</taxon>
        <taxon>Cherax</taxon>
    </lineage>
</organism>
<dbReference type="Proteomes" id="UP001445076">
    <property type="component" value="Unassembled WGS sequence"/>
</dbReference>
<dbReference type="InterPro" id="IPR016187">
    <property type="entry name" value="CTDL_fold"/>
</dbReference>
<comment type="caution">
    <text evidence="2">The sequence shown here is derived from an EMBL/GenBank/DDBJ whole genome shotgun (WGS) entry which is preliminary data.</text>
</comment>
<dbReference type="SUPFAM" id="SSF56436">
    <property type="entry name" value="C-type lectin-like"/>
    <property type="match status" value="1"/>
</dbReference>
<protein>
    <recommendedName>
        <fullName evidence="1">C-type lectin domain-containing protein</fullName>
    </recommendedName>
</protein>
<evidence type="ECO:0000313" key="2">
    <source>
        <dbReference type="EMBL" id="KAK8742634.1"/>
    </source>
</evidence>
<dbReference type="AlphaFoldDB" id="A0AAW0XXF1"/>
<sequence>MLFGVLTSPAWASNECHAPFELLLDEFCVHVKVTAPPEGSGQPLRWAEARAECIKLGGDLAVVGRTEKLQAISHYIDKSLPAWASKFIFWAGGHRIGSSPWKWTNGRQINLKSHVWTPSRPDKTTENRYTMVVPVDEVYNRFYLQDYREDQVAPAFICEKGES</sequence>
<dbReference type="InterPro" id="IPR001304">
    <property type="entry name" value="C-type_lectin-like"/>
</dbReference>
<proteinExistence type="predicted"/>
<feature type="domain" description="C-type lectin" evidence="1">
    <location>
        <begin position="46"/>
        <end position="159"/>
    </location>
</feature>
<dbReference type="Gene3D" id="3.10.100.10">
    <property type="entry name" value="Mannose-Binding Protein A, subunit A"/>
    <property type="match status" value="1"/>
</dbReference>
<name>A0AAW0XXF1_CHEQU</name>
<reference evidence="2 3" key="1">
    <citation type="journal article" date="2024" name="BMC Genomics">
        <title>Genome assembly of redclaw crayfish (Cherax quadricarinatus) provides insights into its immune adaptation and hypoxia tolerance.</title>
        <authorList>
            <person name="Liu Z."/>
            <person name="Zheng J."/>
            <person name="Li H."/>
            <person name="Fang K."/>
            <person name="Wang S."/>
            <person name="He J."/>
            <person name="Zhou D."/>
            <person name="Weng S."/>
            <person name="Chi M."/>
            <person name="Gu Z."/>
            <person name="He J."/>
            <person name="Li F."/>
            <person name="Wang M."/>
        </authorList>
    </citation>
    <scope>NUCLEOTIDE SEQUENCE [LARGE SCALE GENOMIC DNA]</scope>
    <source>
        <strain evidence="2">ZL_2023a</strain>
    </source>
</reference>
<dbReference type="EMBL" id="JARKIK010000027">
    <property type="protein sequence ID" value="KAK8742634.1"/>
    <property type="molecule type" value="Genomic_DNA"/>
</dbReference>
<dbReference type="SMART" id="SM00034">
    <property type="entry name" value="CLECT"/>
    <property type="match status" value="1"/>
</dbReference>
<gene>
    <name evidence="2" type="ORF">OTU49_001597</name>
</gene>
<evidence type="ECO:0000259" key="1">
    <source>
        <dbReference type="PROSITE" id="PS50041"/>
    </source>
</evidence>
<dbReference type="Pfam" id="PF00059">
    <property type="entry name" value="Lectin_C"/>
    <property type="match status" value="1"/>
</dbReference>
<dbReference type="InterPro" id="IPR016186">
    <property type="entry name" value="C-type_lectin-like/link_sf"/>
</dbReference>
<dbReference type="PROSITE" id="PS50041">
    <property type="entry name" value="C_TYPE_LECTIN_2"/>
    <property type="match status" value="1"/>
</dbReference>
<evidence type="ECO:0000313" key="3">
    <source>
        <dbReference type="Proteomes" id="UP001445076"/>
    </source>
</evidence>
<keyword evidence="3" id="KW-1185">Reference proteome</keyword>
<dbReference type="CDD" id="cd00037">
    <property type="entry name" value="CLECT"/>
    <property type="match status" value="1"/>
</dbReference>